<accession>A0ABV0YK42</accession>
<evidence type="ECO:0000313" key="1">
    <source>
        <dbReference type="EMBL" id="MEQ2294222.1"/>
    </source>
</evidence>
<dbReference type="Proteomes" id="UP001469553">
    <property type="component" value="Unassembled WGS sequence"/>
</dbReference>
<dbReference type="EMBL" id="JAHRIP010037680">
    <property type="protein sequence ID" value="MEQ2294222.1"/>
    <property type="molecule type" value="Genomic_DNA"/>
</dbReference>
<evidence type="ECO:0000313" key="2">
    <source>
        <dbReference type="Proteomes" id="UP001469553"/>
    </source>
</evidence>
<reference evidence="1 2" key="1">
    <citation type="submission" date="2021-06" db="EMBL/GenBank/DDBJ databases">
        <authorList>
            <person name="Palmer J.M."/>
        </authorList>
    </citation>
    <scope>NUCLEOTIDE SEQUENCE [LARGE SCALE GENOMIC DNA]</scope>
    <source>
        <strain evidence="1 2">AS_MEX2019</strain>
        <tissue evidence="1">Muscle</tissue>
    </source>
</reference>
<gene>
    <name evidence="1" type="ORF">AMECASPLE_001782</name>
</gene>
<comment type="caution">
    <text evidence="1">The sequence shown here is derived from an EMBL/GenBank/DDBJ whole genome shotgun (WGS) entry which is preliminary data.</text>
</comment>
<protein>
    <submittedName>
        <fullName evidence="1">Uncharacterized protein</fullName>
    </submittedName>
</protein>
<sequence length="104" mass="12293">MDQSFAPVLGRMKNICLISDICIERRLIKREEKSYLSCAETNVSIIIEIPQLLTLCPRRWRLPITPDRFCGVCLALEREKSQEEYYSSYKNAGLWRALCFFFFF</sequence>
<proteinExistence type="predicted"/>
<organism evidence="1 2">
    <name type="scientific">Ameca splendens</name>
    <dbReference type="NCBI Taxonomy" id="208324"/>
    <lineage>
        <taxon>Eukaryota</taxon>
        <taxon>Metazoa</taxon>
        <taxon>Chordata</taxon>
        <taxon>Craniata</taxon>
        <taxon>Vertebrata</taxon>
        <taxon>Euteleostomi</taxon>
        <taxon>Actinopterygii</taxon>
        <taxon>Neopterygii</taxon>
        <taxon>Teleostei</taxon>
        <taxon>Neoteleostei</taxon>
        <taxon>Acanthomorphata</taxon>
        <taxon>Ovalentaria</taxon>
        <taxon>Atherinomorphae</taxon>
        <taxon>Cyprinodontiformes</taxon>
        <taxon>Goodeidae</taxon>
        <taxon>Ameca</taxon>
    </lineage>
</organism>
<name>A0ABV0YK42_9TELE</name>
<keyword evidence="2" id="KW-1185">Reference proteome</keyword>